<reference evidence="3 4" key="1">
    <citation type="submission" date="2020-09" db="EMBL/GenBank/DDBJ databases">
        <title>TT11 complete genome.</title>
        <authorList>
            <person name="Wu Z."/>
        </authorList>
    </citation>
    <scope>NUCLEOTIDE SEQUENCE [LARGE SCALE GENOMIC DNA]</scope>
    <source>
        <strain evidence="3 4">TT11</strain>
    </source>
</reference>
<organism evidence="3 4">
    <name type="scientific">Aestuariibaculum sediminum</name>
    <dbReference type="NCBI Taxonomy" id="2770637"/>
    <lineage>
        <taxon>Bacteria</taxon>
        <taxon>Pseudomonadati</taxon>
        <taxon>Bacteroidota</taxon>
        <taxon>Flavobacteriia</taxon>
        <taxon>Flavobacteriales</taxon>
        <taxon>Flavobacteriaceae</taxon>
    </lineage>
</organism>
<dbReference type="PANTHER" id="PTHR35535">
    <property type="entry name" value="HEAT SHOCK PROTEIN HSLJ"/>
    <property type="match status" value="1"/>
</dbReference>
<dbReference type="InterPro" id="IPR005184">
    <property type="entry name" value="DUF306_Meta_HslJ"/>
</dbReference>
<evidence type="ECO:0000313" key="3">
    <source>
        <dbReference type="EMBL" id="MBD0833050.1"/>
    </source>
</evidence>
<dbReference type="Gene3D" id="2.40.128.270">
    <property type="match status" value="1"/>
</dbReference>
<dbReference type="Pfam" id="PF03724">
    <property type="entry name" value="META"/>
    <property type="match status" value="1"/>
</dbReference>
<evidence type="ECO:0000259" key="1">
    <source>
        <dbReference type="Pfam" id="PF03724"/>
    </source>
</evidence>
<dbReference type="RefSeq" id="WP_188230842.1">
    <property type="nucleotide sequence ID" value="NZ_JACVXB010000006.1"/>
</dbReference>
<dbReference type="PANTHER" id="PTHR35535:SF1">
    <property type="entry name" value="HEAT SHOCK PROTEIN HSLJ"/>
    <property type="match status" value="1"/>
</dbReference>
<evidence type="ECO:0000259" key="2">
    <source>
        <dbReference type="Pfam" id="PF14302"/>
    </source>
</evidence>
<protein>
    <submittedName>
        <fullName evidence="3">DUF4377 domain-containing protein</fullName>
    </submittedName>
</protein>
<name>A0A8J6Q439_9FLAO</name>
<proteinExistence type="predicted"/>
<dbReference type="EMBL" id="JACVXB010000006">
    <property type="protein sequence ID" value="MBD0833050.1"/>
    <property type="molecule type" value="Genomic_DNA"/>
</dbReference>
<dbReference type="PROSITE" id="PS51257">
    <property type="entry name" value="PROKAR_LIPOPROTEIN"/>
    <property type="match status" value="1"/>
</dbReference>
<feature type="domain" description="DUF4377" evidence="2">
    <location>
        <begin position="29"/>
        <end position="109"/>
    </location>
</feature>
<dbReference type="InterPro" id="IPR038670">
    <property type="entry name" value="HslJ-like_sf"/>
</dbReference>
<dbReference type="Proteomes" id="UP000600588">
    <property type="component" value="Unassembled WGS sequence"/>
</dbReference>
<accession>A0A8J6Q439</accession>
<gene>
    <name evidence="3" type="ORF">ICJ83_13005</name>
</gene>
<dbReference type="InterPro" id="IPR053147">
    <property type="entry name" value="Hsp_HslJ-like"/>
</dbReference>
<keyword evidence="4" id="KW-1185">Reference proteome</keyword>
<dbReference type="InterPro" id="IPR025485">
    <property type="entry name" value="DUF4377"/>
</dbReference>
<comment type="caution">
    <text evidence="3">The sequence shown here is derived from an EMBL/GenBank/DDBJ whole genome shotgun (WGS) entry which is preliminary data.</text>
</comment>
<evidence type="ECO:0000313" key="4">
    <source>
        <dbReference type="Proteomes" id="UP000600588"/>
    </source>
</evidence>
<sequence length="225" mass="25044">MSLLKSMLPITIIATLFTSCNSIKTTTYWVNSVKTECSSGAGKMMCLQVYKGTDVDKAIWSSFYAPIEGFDFEFGYFQKIEVTETQLDPKNVPADASSIKYKLVKVMEKIKDPKMILNDIWSVTTIKGEPVTNAPKTPSIEIDISKMQISGNDGCNNFTGKIKNLTARNITLGPLASTRKMCPDMTVSMQFNKALNESVSYKQEELKLTFLNANGEETLSLKKID</sequence>
<feature type="domain" description="DUF306" evidence="1">
    <location>
        <begin position="118"/>
        <end position="221"/>
    </location>
</feature>
<dbReference type="AlphaFoldDB" id="A0A8J6Q439"/>
<dbReference type="Pfam" id="PF14302">
    <property type="entry name" value="DUF4377"/>
    <property type="match status" value="1"/>
</dbReference>